<dbReference type="AlphaFoldDB" id="A0A6J4LUV6"/>
<dbReference type="EMBL" id="CADCTR010002266">
    <property type="protein sequence ID" value="CAA9342612.1"/>
    <property type="molecule type" value="Genomic_DNA"/>
</dbReference>
<gene>
    <name evidence="1" type="ORF">AVDCRST_MAG93-6721</name>
</gene>
<accession>A0A6J4LUV6</accession>
<organism evidence="1">
    <name type="scientific">uncultured Chloroflexia bacterium</name>
    <dbReference type="NCBI Taxonomy" id="1672391"/>
    <lineage>
        <taxon>Bacteria</taxon>
        <taxon>Bacillati</taxon>
        <taxon>Chloroflexota</taxon>
        <taxon>Chloroflexia</taxon>
        <taxon>environmental samples</taxon>
    </lineage>
</organism>
<protein>
    <submittedName>
        <fullName evidence="1">Uncharacterized protein</fullName>
    </submittedName>
</protein>
<proteinExistence type="predicted"/>
<reference evidence="1" key="1">
    <citation type="submission" date="2020-02" db="EMBL/GenBank/DDBJ databases">
        <authorList>
            <person name="Meier V. D."/>
        </authorList>
    </citation>
    <scope>NUCLEOTIDE SEQUENCE</scope>
    <source>
        <strain evidence="1">AVDCRST_MAG93</strain>
    </source>
</reference>
<evidence type="ECO:0000313" key="1">
    <source>
        <dbReference type="EMBL" id="CAA9342612.1"/>
    </source>
</evidence>
<name>A0A6J4LUV6_9CHLR</name>
<sequence length="52" mass="6007">MRGKGEGLKICSDTTLFDSEMHKYSSYRPVHLRRTSTDGMRWCSIPSTSCHR</sequence>